<accession>A0ABX1REG5</accession>
<evidence type="ECO:0000313" key="3">
    <source>
        <dbReference type="Proteomes" id="UP001296706"/>
    </source>
</evidence>
<dbReference type="Proteomes" id="UP001296706">
    <property type="component" value="Unassembled WGS sequence"/>
</dbReference>
<keyword evidence="3" id="KW-1185">Reference proteome</keyword>
<sequence length="77" mass="8560">MPATLRPVQLHRSHLRFDPASAGGPLQRRTGPFAESPHRSIGFRLVGCENLDRVRERGARVAAVEIRPLMDPSGMEM</sequence>
<proteinExistence type="predicted"/>
<name>A0ABX1REG5_9PSEU</name>
<gene>
    <name evidence="2" type="ORF">HF577_17105</name>
</gene>
<evidence type="ECO:0000256" key="1">
    <source>
        <dbReference type="SAM" id="MobiDB-lite"/>
    </source>
</evidence>
<evidence type="ECO:0000313" key="2">
    <source>
        <dbReference type="EMBL" id="NMH78796.1"/>
    </source>
</evidence>
<dbReference type="EMBL" id="JAAXKY010000052">
    <property type="protein sequence ID" value="NMH78796.1"/>
    <property type="molecule type" value="Genomic_DNA"/>
</dbReference>
<reference evidence="2 3" key="1">
    <citation type="submission" date="2020-04" db="EMBL/GenBank/DDBJ databases">
        <authorList>
            <person name="Klaysubun C."/>
            <person name="Duangmal K."/>
            <person name="Lipun K."/>
        </authorList>
    </citation>
    <scope>NUCLEOTIDE SEQUENCE [LARGE SCALE GENOMIC DNA]</scope>
    <source>
        <strain evidence="2 3">JCM 11839</strain>
    </source>
</reference>
<dbReference type="RefSeq" id="WP_169396866.1">
    <property type="nucleotide sequence ID" value="NZ_BAAAJH010000034.1"/>
</dbReference>
<comment type="caution">
    <text evidence="2">The sequence shown here is derived from an EMBL/GenBank/DDBJ whole genome shotgun (WGS) entry which is preliminary data.</text>
</comment>
<feature type="region of interest" description="Disordered" evidence="1">
    <location>
        <begin position="1"/>
        <end position="37"/>
    </location>
</feature>
<organism evidence="2 3">
    <name type="scientific">Pseudonocardia xinjiangensis</name>
    <dbReference type="NCBI Taxonomy" id="75289"/>
    <lineage>
        <taxon>Bacteria</taxon>
        <taxon>Bacillati</taxon>
        <taxon>Actinomycetota</taxon>
        <taxon>Actinomycetes</taxon>
        <taxon>Pseudonocardiales</taxon>
        <taxon>Pseudonocardiaceae</taxon>
        <taxon>Pseudonocardia</taxon>
    </lineage>
</organism>
<dbReference type="Gene3D" id="3.30.70.1060">
    <property type="entry name" value="Dimeric alpha+beta barrel"/>
    <property type="match status" value="1"/>
</dbReference>
<protein>
    <submittedName>
        <fullName evidence="2">Uncharacterized protein</fullName>
    </submittedName>
</protein>